<evidence type="ECO:0000259" key="2">
    <source>
        <dbReference type="Pfam" id="PF13354"/>
    </source>
</evidence>
<feature type="domain" description="DUF5776" evidence="3">
    <location>
        <begin position="29"/>
        <end position="93"/>
    </location>
</feature>
<dbReference type="InterPro" id="IPR000871">
    <property type="entry name" value="Beta-lactam_class-A"/>
</dbReference>
<gene>
    <name evidence="4" type="ORF">STRMA_1612</name>
</gene>
<keyword evidence="5" id="KW-1185">Reference proteome</keyword>
<evidence type="ECO:0000256" key="1">
    <source>
        <dbReference type="SAM" id="SignalP"/>
    </source>
</evidence>
<dbReference type="STRING" id="764298.STRMA_1612"/>
<feature type="domain" description="Beta-lactamase class A catalytic" evidence="2">
    <location>
        <begin position="190"/>
        <end position="391"/>
    </location>
</feature>
<dbReference type="Pfam" id="PF13354">
    <property type="entry name" value="Beta-lactamase2"/>
    <property type="match status" value="1"/>
</dbReference>
<evidence type="ECO:0000313" key="5">
    <source>
        <dbReference type="Proteomes" id="UP000003573"/>
    </source>
</evidence>
<dbReference type="GO" id="GO:0008800">
    <property type="term" value="F:beta-lactamase activity"/>
    <property type="evidence" value="ECO:0007669"/>
    <property type="project" value="InterPro"/>
</dbReference>
<proteinExistence type="predicted"/>
<organism evidence="4 5">
    <name type="scientific">Streptococcus macacae NCTC 11558</name>
    <dbReference type="NCBI Taxonomy" id="764298"/>
    <lineage>
        <taxon>Bacteria</taxon>
        <taxon>Bacillati</taxon>
        <taxon>Bacillota</taxon>
        <taxon>Bacilli</taxon>
        <taxon>Lactobacillales</taxon>
        <taxon>Streptococcaceae</taxon>
        <taxon>Streptococcus</taxon>
    </lineage>
</organism>
<dbReference type="PANTHER" id="PTHR35333:SF3">
    <property type="entry name" value="BETA-LACTAMASE-TYPE TRANSPEPTIDASE FOLD CONTAINING PROTEIN"/>
    <property type="match status" value="1"/>
</dbReference>
<dbReference type="GO" id="GO:0030655">
    <property type="term" value="P:beta-lactam antibiotic catabolic process"/>
    <property type="evidence" value="ECO:0007669"/>
    <property type="project" value="InterPro"/>
</dbReference>
<sequence>MKKLLAFMLISVFLAPFTVISTERKQSKYFDKIPVNPNFSQTISTFPTQNLTGKTQKLAPNSSFKIKELTINKKKIPIFKLSNGRFIKASRSNIYEDVVLKKMNYDRNYWLKANFSIYNTPYTVSAEKINTKLTSFSKVHVSQRAVTKHGVYMKVDNQGWVAEKKLSLQDNRMEKVQNLLNKKYNKANYSIYVKQLRTQKSAGINSNKVMYSASVTKLPILYFTERQIQEGKFKLSDKLKYVEQVNHFKGAYKVEGSGEMPKKADNKNYTVDYLLKAVAQHSDNVASNILGYYIAHKYDEAYQTTITKAVKTNWNMEKRDVSSKTAATIMESLYSQKDLILKYLSSTDFDNTRISRDITVPVAHKIGDAYDYKHDVAVVYAGEPFILSIFTDKASYENITTIANDVYGVLK</sequence>
<comment type="caution">
    <text evidence="4">The sequence shown here is derived from an EMBL/GenBank/DDBJ whole genome shotgun (WGS) entry which is preliminary data.</text>
</comment>
<dbReference type="GO" id="GO:0046677">
    <property type="term" value="P:response to antibiotic"/>
    <property type="evidence" value="ECO:0007669"/>
    <property type="project" value="InterPro"/>
</dbReference>
<evidence type="ECO:0008006" key="6">
    <source>
        <dbReference type="Google" id="ProtNLM"/>
    </source>
</evidence>
<dbReference type="EMBL" id="AEUW02000001">
    <property type="protein sequence ID" value="EHJ51817.1"/>
    <property type="molecule type" value="Genomic_DNA"/>
</dbReference>
<dbReference type="Gene3D" id="3.40.710.10">
    <property type="entry name" value="DD-peptidase/beta-lactamase superfamily"/>
    <property type="match status" value="1"/>
</dbReference>
<dbReference type="RefSeq" id="WP_003079080.1">
    <property type="nucleotide sequence ID" value="NZ_AEUW02000001.1"/>
</dbReference>
<dbReference type="InterPro" id="IPR045155">
    <property type="entry name" value="Beta-lactam_cat"/>
</dbReference>
<accession>G5JXK9</accession>
<evidence type="ECO:0000259" key="3">
    <source>
        <dbReference type="Pfam" id="PF19087"/>
    </source>
</evidence>
<dbReference type="InterPro" id="IPR044081">
    <property type="entry name" value="DUF5776"/>
</dbReference>
<dbReference type="OrthoDB" id="2240388at2"/>
<dbReference type="SUPFAM" id="SSF56601">
    <property type="entry name" value="beta-lactamase/transpeptidase-like"/>
    <property type="match status" value="1"/>
</dbReference>
<dbReference type="AlphaFoldDB" id="G5JXK9"/>
<dbReference type="Proteomes" id="UP000003573">
    <property type="component" value="Unassembled WGS sequence"/>
</dbReference>
<keyword evidence="1" id="KW-0732">Signal</keyword>
<dbReference type="eggNOG" id="COG2367">
    <property type="taxonomic scope" value="Bacteria"/>
</dbReference>
<name>G5JXK9_9STRE</name>
<dbReference type="InterPro" id="IPR012338">
    <property type="entry name" value="Beta-lactam/transpept-like"/>
</dbReference>
<protein>
    <recommendedName>
        <fullName evidence="6">Beta-lactamase</fullName>
    </recommendedName>
</protein>
<reference evidence="4 5" key="1">
    <citation type="journal article" date="2014" name="Int. J. Syst. Evol. Microbiol.">
        <title>Phylogenomics and the dynamic genome evolution of the genus Streptococcus.</title>
        <authorList>
            <consortium name="The Broad Institute Genome Sequencing Platform"/>
            <person name="Richards V.P."/>
            <person name="Palmer S.R."/>
            <person name="Pavinski Bitar P.D."/>
            <person name="Qin X."/>
            <person name="Weinstock G.M."/>
            <person name="Highlander S.K."/>
            <person name="Town C.D."/>
            <person name="Burne R.A."/>
            <person name="Stanhope M.J."/>
        </authorList>
    </citation>
    <scope>NUCLEOTIDE SEQUENCE [LARGE SCALE GENOMIC DNA]</scope>
    <source>
        <strain evidence="4 5">NCTC 11558</strain>
    </source>
</reference>
<feature type="signal peptide" evidence="1">
    <location>
        <begin position="1"/>
        <end position="21"/>
    </location>
</feature>
<feature type="chain" id="PRO_5039350744" description="Beta-lactamase" evidence="1">
    <location>
        <begin position="22"/>
        <end position="411"/>
    </location>
</feature>
<dbReference type="Pfam" id="PF19087">
    <property type="entry name" value="DUF5776"/>
    <property type="match status" value="1"/>
</dbReference>
<dbReference type="PANTHER" id="PTHR35333">
    <property type="entry name" value="BETA-LACTAMASE"/>
    <property type="match status" value="1"/>
</dbReference>
<evidence type="ECO:0000313" key="4">
    <source>
        <dbReference type="EMBL" id="EHJ51817.1"/>
    </source>
</evidence>